<evidence type="ECO:0000313" key="1">
    <source>
        <dbReference type="Proteomes" id="UP000515158"/>
    </source>
</evidence>
<sequence length="136" mass="15636">MELQTKEQISRVLQCSPVVRCASQYVGMKRRRLFWGNFPPQSIAESYSDGIDLQYFLKPYREATIHHLPTITTNSHSQRSGKQQCLPVTEEGIPSHLYITEQEELFGFPPHYTDGPNLSVTDRRKLLGKSWCVPVL</sequence>
<name>A0A6P8ZYI6_THRPL</name>
<dbReference type="Proteomes" id="UP000515158">
    <property type="component" value="Unplaced"/>
</dbReference>
<evidence type="ECO:0000313" key="2">
    <source>
        <dbReference type="RefSeq" id="XP_034250164.1"/>
    </source>
</evidence>
<dbReference type="KEGG" id="tpal:117650693"/>
<dbReference type="Gene3D" id="2.20.70.90">
    <property type="match status" value="1"/>
</dbReference>
<protein>
    <submittedName>
        <fullName evidence="2">DNA (Cytosine-5)-methyltransferase 3C-like</fullName>
    </submittedName>
</protein>
<dbReference type="SUPFAM" id="SSF53335">
    <property type="entry name" value="S-adenosyl-L-methionine-dependent methyltransferases"/>
    <property type="match status" value="1"/>
</dbReference>
<dbReference type="AlphaFoldDB" id="A0A6P8ZYI6"/>
<dbReference type="OrthoDB" id="641149at2759"/>
<gene>
    <name evidence="2" type="primary">LOC117650693</name>
</gene>
<keyword evidence="1" id="KW-1185">Reference proteome</keyword>
<proteinExistence type="predicted"/>
<reference evidence="2" key="1">
    <citation type="submission" date="2025-08" db="UniProtKB">
        <authorList>
            <consortium name="RefSeq"/>
        </authorList>
    </citation>
    <scope>IDENTIFICATION</scope>
    <source>
        <tissue evidence="2">Total insect</tissue>
    </source>
</reference>
<dbReference type="InParanoid" id="A0A6P8ZYI6"/>
<dbReference type="RefSeq" id="XP_034250164.1">
    <property type="nucleotide sequence ID" value="XM_034394273.1"/>
</dbReference>
<dbReference type="GeneID" id="117650693"/>
<organism evidence="2">
    <name type="scientific">Thrips palmi</name>
    <name type="common">Melon thrips</name>
    <dbReference type="NCBI Taxonomy" id="161013"/>
    <lineage>
        <taxon>Eukaryota</taxon>
        <taxon>Metazoa</taxon>
        <taxon>Ecdysozoa</taxon>
        <taxon>Arthropoda</taxon>
        <taxon>Hexapoda</taxon>
        <taxon>Insecta</taxon>
        <taxon>Pterygota</taxon>
        <taxon>Neoptera</taxon>
        <taxon>Paraneoptera</taxon>
        <taxon>Thysanoptera</taxon>
        <taxon>Terebrantia</taxon>
        <taxon>Thripoidea</taxon>
        <taxon>Thripidae</taxon>
        <taxon>Thrips</taxon>
    </lineage>
</organism>
<dbReference type="InterPro" id="IPR029063">
    <property type="entry name" value="SAM-dependent_MTases_sf"/>
</dbReference>
<accession>A0A6P8ZYI6</accession>